<dbReference type="Gene3D" id="2.40.70.10">
    <property type="entry name" value="Acid Proteases"/>
    <property type="match status" value="1"/>
</dbReference>
<dbReference type="SUPFAM" id="SSF50630">
    <property type="entry name" value="Acid proteases"/>
    <property type="match status" value="1"/>
</dbReference>
<dbReference type="AlphaFoldDB" id="A0A4Z0W2F1"/>
<reference evidence="3 4" key="1">
    <citation type="submission" date="2019-04" db="EMBL/GenBank/DDBJ databases">
        <title>Natronospirillum operosus gen. nov., sp. nov., a haloalkaliphilic satellite isolated from decaying biomass of laboratory culture of cyanobacterium Geitlerinema sp. and proposal of Natronospirillaceae fam. nov. and Saccharospirillaceae fam. nov.</title>
        <authorList>
            <person name="Kevbrin V."/>
            <person name="Boltyanskaya Y."/>
            <person name="Koziaeva V."/>
            <person name="Grouzdev D.S."/>
            <person name="Park M."/>
            <person name="Cho J."/>
        </authorList>
    </citation>
    <scope>NUCLEOTIDE SEQUENCE [LARGE SCALE GENOMIC DNA]</scope>
    <source>
        <strain evidence="3 4">G-116</strain>
    </source>
</reference>
<dbReference type="GO" id="GO:0008233">
    <property type="term" value="F:peptidase activity"/>
    <property type="evidence" value="ECO:0007669"/>
    <property type="project" value="UniProtKB-KW"/>
</dbReference>
<keyword evidence="2" id="KW-0472">Membrane</keyword>
<organism evidence="3 4">
    <name type="scientific">Natronospirillum operosum</name>
    <dbReference type="NCBI Taxonomy" id="2759953"/>
    <lineage>
        <taxon>Bacteria</taxon>
        <taxon>Pseudomonadati</taxon>
        <taxon>Pseudomonadota</taxon>
        <taxon>Gammaproteobacteria</taxon>
        <taxon>Oceanospirillales</taxon>
        <taxon>Natronospirillaceae</taxon>
        <taxon>Natronospirillum</taxon>
    </lineage>
</organism>
<evidence type="ECO:0000313" key="4">
    <source>
        <dbReference type="Proteomes" id="UP000297475"/>
    </source>
</evidence>
<proteinExistence type="predicted"/>
<evidence type="ECO:0000256" key="1">
    <source>
        <dbReference type="SAM" id="MobiDB-lite"/>
    </source>
</evidence>
<dbReference type="InterPro" id="IPR034122">
    <property type="entry name" value="Retropepsin-like_bacterial"/>
</dbReference>
<evidence type="ECO:0000313" key="3">
    <source>
        <dbReference type="EMBL" id="TGG91124.1"/>
    </source>
</evidence>
<sequence length="189" mass="20480">MRPTSSATEADPLARPGDHNQAPTRRIGWIMGLLAWAALSGVLILAFQEQLANLMNPNRQVQSVHTAEAIEITLQPSRGGHYLLDGTINGQRVTFMLDTGATQVAIPAAIADDLGLQRGRPVQVRTANGIVTAHQTELQTVGLGDIQLDGVAAQILPGYDSDAVLLGMSALDRLDWRREGQELTLRFRR</sequence>
<name>A0A4Z0W2F1_9GAMM</name>
<dbReference type="OrthoDB" id="185963at2"/>
<dbReference type="Pfam" id="PF13975">
    <property type="entry name" value="gag-asp_proteas"/>
    <property type="match status" value="1"/>
</dbReference>
<keyword evidence="2" id="KW-0812">Transmembrane</keyword>
<feature type="region of interest" description="Disordered" evidence="1">
    <location>
        <begin position="1"/>
        <end position="21"/>
    </location>
</feature>
<keyword evidence="2" id="KW-1133">Transmembrane helix</keyword>
<dbReference type="EC" id="3.4.23.-" evidence="3"/>
<dbReference type="CDD" id="cd05483">
    <property type="entry name" value="retropepsin_like_bacteria"/>
    <property type="match status" value="1"/>
</dbReference>
<keyword evidence="4" id="KW-1185">Reference proteome</keyword>
<evidence type="ECO:0000256" key="2">
    <source>
        <dbReference type="SAM" id="Phobius"/>
    </source>
</evidence>
<feature type="transmembrane region" description="Helical" evidence="2">
    <location>
        <begin position="27"/>
        <end position="47"/>
    </location>
</feature>
<dbReference type="Proteomes" id="UP000297475">
    <property type="component" value="Unassembled WGS sequence"/>
</dbReference>
<protein>
    <submittedName>
        <fullName evidence="3">TIGR02281 family clan AA aspartic protease</fullName>
        <ecNumber evidence="3">3.4.23.-</ecNumber>
    </submittedName>
</protein>
<dbReference type="NCBIfam" id="TIGR02281">
    <property type="entry name" value="clan_AA_DTGA"/>
    <property type="match status" value="1"/>
</dbReference>
<dbReference type="EMBL" id="SRMF01000010">
    <property type="protein sequence ID" value="TGG91124.1"/>
    <property type="molecule type" value="Genomic_DNA"/>
</dbReference>
<dbReference type="InterPro" id="IPR011969">
    <property type="entry name" value="Clan_AA_Asp_peptidase_C"/>
</dbReference>
<keyword evidence="3" id="KW-0378">Hydrolase</keyword>
<gene>
    <name evidence="3" type="ORF">E4656_17190</name>
</gene>
<keyword evidence="3" id="KW-0645">Protease</keyword>
<comment type="caution">
    <text evidence="3">The sequence shown here is derived from an EMBL/GenBank/DDBJ whole genome shotgun (WGS) entry which is preliminary data.</text>
</comment>
<accession>A0A4Z0W2F1</accession>
<dbReference type="InterPro" id="IPR021109">
    <property type="entry name" value="Peptidase_aspartic_dom_sf"/>
</dbReference>
<dbReference type="GO" id="GO:0006508">
    <property type="term" value="P:proteolysis"/>
    <property type="evidence" value="ECO:0007669"/>
    <property type="project" value="UniProtKB-KW"/>
</dbReference>